<accession>A0A5Q4VEH7</accession>
<dbReference type="InterPro" id="IPR036097">
    <property type="entry name" value="HisK_dim/P_sf"/>
</dbReference>
<protein>
    <recommendedName>
        <fullName evidence="2">histidine kinase</fullName>
        <ecNumber evidence="2">2.7.13.3</ecNumber>
    </recommendedName>
</protein>
<evidence type="ECO:0000313" key="6">
    <source>
        <dbReference type="Proteomes" id="UP000321899"/>
    </source>
</evidence>
<keyword evidence="6" id="KW-1185">Reference proteome</keyword>
<dbReference type="EC" id="2.7.13.3" evidence="2"/>
<gene>
    <name evidence="5" type="ORF">FIM25_04425</name>
</gene>
<feature type="domain" description="Signal transduction histidine kinase dimerisation/phosphoacceptor" evidence="4">
    <location>
        <begin position="23"/>
        <end position="88"/>
    </location>
</feature>
<evidence type="ECO:0000259" key="4">
    <source>
        <dbReference type="SMART" id="SM00388"/>
    </source>
</evidence>
<dbReference type="Proteomes" id="UP000321899">
    <property type="component" value="Unassembled WGS sequence"/>
</dbReference>
<dbReference type="PANTHER" id="PTHR45339">
    <property type="entry name" value="HYBRID SIGNAL TRANSDUCTION HISTIDINE KINASE J"/>
    <property type="match status" value="1"/>
</dbReference>
<evidence type="ECO:0000256" key="1">
    <source>
        <dbReference type="ARBA" id="ARBA00000085"/>
    </source>
</evidence>
<proteinExistence type="predicted"/>
<comment type="catalytic activity">
    <reaction evidence="1">
        <text>ATP + protein L-histidine = ADP + protein N-phospho-L-histidine.</text>
        <dbReference type="EC" id="2.7.13.3"/>
    </reaction>
</comment>
<keyword evidence="3" id="KW-0597">Phosphoprotein</keyword>
<evidence type="ECO:0000313" key="5">
    <source>
        <dbReference type="EMBL" id="TYT75336.1"/>
    </source>
</evidence>
<dbReference type="OrthoDB" id="9770795at2"/>
<dbReference type="GO" id="GO:0000155">
    <property type="term" value="F:phosphorelay sensor kinase activity"/>
    <property type="evidence" value="ECO:0007669"/>
    <property type="project" value="InterPro"/>
</dbReference>
<dbReference type="CDD" id="cd00082">
    <property type="entry name" value="HisKA"/>
    <property type="match status" value="1"/>
</dbReference>
<dbReference type="Gene3D" id="1.10.287.130">
    <property type="match status" value="1"/>
</dbReference>
<dbReference type="SUPFAM" id="SSF47384">
    <property type="entry name" value="Homodimeric domain of signal transducing histidine kinase"/>
    <property type="match status" value="1"/>
</dbReference>
<sequence>MSRQALKERLASGLMKSEMISLAQSRFIARAGYEIRNPMNGIIGMSALLLSTDLDEDQLECVEFITMCAYELLDIVNCFNELIHQDFLSTKE</sequence>
<dbReference type="AlphaFoldDB" id="A0A5Q4VEH7"/>
<dbReference type="RefSeq" id="WP_139446735.1">
    <property type="nucleotide sequence ID" value="NZ_VDMB01000004.1"/>
</dbReference>
<comment type="caution">
    <text evidence="5">The sequence shown here is derived from an EMBL/GenBank/DDBJ whole genome shotgun (WGS) entry which is preliminary data.</text>
</comment>
<dbReference type="Pfam" id="PF00512">
    <property type="entry name" value="HisKA"/>
    <property type="match status" value="1"/>
</dbReference>
<dbReference type="InterPro" id="IPR003661">
    <property type="entry name" value="HisK_dim/P_dom"/>
</dbReference>
<dbReference type="PANTHER" id="PTHR45339:SF5">
    <property type="entry name" value="HISTIDINE KINASE"/>
    <property type="match status" value="1"/>
</dbReference>
<dbReference type="EMBL" id="VDMB01000004">
    <property type="protein sequence ID" value="TYT75336.1"/>
    <property type="molecule type" value="Genomic_DNA"/>
</dbReference>
<name>A0A5Q4VEH7_9BACT</name>
<dbReference type="SMART" id="SM00388">
    <property type="entry name" value="HisKA"/>
    <property type="match status" value="1"/>
</dbReference>
<organism evidence="5 6">
    <name type="scientific">Desulfobotulus mexicanus</name>
    <dbReference type="NCBI Taxonomy" id="2586642"/>
    <lineage>
        <taxon>Bacteria</taxon>
        <taxon>Pseudomonadati</taxon>
        <taxon>Thermodesulfobacteriota</taxon>
        <taxon>Desulfobacteria</taxon>
        <taxon>Desulfobacterales</taxon>
        <taxon>Desulfobacteraceae</taxon>
        <taxon>Desulfobotulus</taxon>
    </lineage>
</organism>
<reference evidence="5 6" key="1">
    <citation type="submission" date="2019-06" db="EMBL/GenBank/DDBJ databases">
        <title>Desulfobotulus mexicanus sp. nov., a novel sulfate-reducing bacterium isolated from the sediment of an alkaline crater lake in Mexico.</title>
        <authorList>
            <person name="Hirschler-Rea A."/>
        </authorList>
    </citation>
    <scope>NUCLEOTIDE SEQUENCE [LARGE SCALE GENOMIC DNA]</scope>
    <source>
        <strain evidence="5 6">PAR22N</strain>
    </source>
</reference>
<evidence type="ECO:0000256" key="3">
    <source>
        <dbReference type="ARBA" id="ARBA00022553"/>
    </source>
</evidence>
<evidence type="ECO:0000256" key="2">
    <source>
        <dbReference type="ARBA" id="ARBA00012438"/>
    </source>
</evidence>